<sequence>MSNDRRGRNHTFNQPWSGKKSLRRQQTSIEVLGSGGGDGLLKILNTTEDVAPDRRHRTLSALIALLRSRGHCWSARSPPWFSLVSHDECCPDRNASPAYLSCGPAHKLRPNCASTRAMLWQVT</sequence>
<dbReference type="Proteomes" id="UP001055439">
    <property type="component" value="Chromosome 7"/>
</dbReference>
<accession>A0A9E7GN66</accession>
<evidence type="ECO:0000256" key="1">
    <source>
        <dbReference type="SAM" id="MobiDB-lite"/>
    </source>
</evidence>
<evidence type="ECO:0000313" key="2">
    <source>
        <dbReference type="EMBL" id="URE17920.1"/>
    </source>
</evidence>
<proteinExistence type="predicted"/>
<keyword evidence="3" id="KW-1185">Reference proteome</keyword>
<dbReference type="AlphaFoldDB" id="A0A9E7GN66"/>
<protein>
    <submittedName>
        <fullName evidence="2">Uncharacterized protein</fullName>
    </submittedName>
</protein>
<organism evidence="2 3">
    <name type="scientific">Musa troglodytarum</name>
    <name type="common">fe'i banana</name>
    <dbReference type="NCBI Taxonomy" id="320322"/>
    <lineage>
        <taxon>Eukaryota</taxon>
        <taxon>Viridiplantae</taxon>
        <taxon>Streptophyta</taxon>
        <taxon>Embryophyta</taxon>
        <taxon>Tracheophyta</taxon>
        <taxon>Spermatophyta</taxon>
        <taxon>Magnoliopsida</taxon>
        <taxon>Liliopsida</taxon>
        <taxon>Zingiberales</taxon>
        <taxon>Musaceae</taxon>
        <taxon>Musa</taxon>
    </lineage>
</organism>
<reference evidence="2" key="1">
    <citation type="submission" date="2022-05" db="EMBL/GenBank/DDBJ databases">
        <title>The Musa troglodytarum L. genome provides insights into the mechanism of non-climacteric behaviour and enrichment of carotenoids.</title>
        <authorList>
            <person name="Wang J."/>
        </authorList>
    </citation>
    <scope>NUCLEOTIDE SEQUENCE</scope>
    <source>
        <tissue evidence="2">Leaf</tissue>
    </source>
</reference>
<evidence type="ECO:0000313" key="3">
    <source>
        <dbReference type="Proteomes" id="UP001055439"/>
    </source>
</evidence>
<feature type="region of interest" description="Disordered" evidence="1">
    <location>
        <begin position="1"/>
        <end position="26"/>
    </location>
</feature>
<dbReference type="EMBL" id="CP097509">
    <property type="protein sequence ID" value="URE17920.1"/>
    <property type="molecule type" value="Genomic_DNA"/>
</dbReference>
<name>A0A9E7GN66_9LILI</name>
<gene>
    <name evidence="2" type="ORF">MUK42_10565</name>
</gene>